<organism evidence="2 3">
    <name type="scientific">Plutella xylostella</name>
    <name type="common">Diamondback moth</name>
    <name type="synonym">Plutella maculipennis</name>
    <dbReference type="NCBI Taxonomy" id="51655"/>
    <lineage>
        <taxon>Eukaryota</taxon>
        <taxon>Metazoa</taxon>
        <taxon>Ecdysozoa</taxon>
        <taxon>Arthropoda</taxon>
        <taxon>Hexapoda</taxon>
        <taxon>Insecta</taxon>
        <taxon>Pterygota</taxon>
        <taxon>Neoptera</taxon>
        <taxon>Endopterygota</taxon>
        <taxon>Lepidoptera</taxon>
        <taxon>Glossata</taxon>
        <taxon>Ditrysia</taxon>
        <taxon>Yponomeutoidea</taxon>
        <taxon>Plutellidae</taxon>
        <taxon>Plutella</taxon>
    </lineage>
</organism>
<gene>
    <name evidence="2" type="ORF">PLXY2_LOCUS9644</name>
</gene>
<feature type="compositionally biased region" description="Polar residues" evidence="1">
    <location>
        <begin position="1"/>
        <end position="10"/>
    </location>
</feature>
<protein>
    <submittedName>
        <fullName evidence="2">(diamondback moth) hypothetical protein</fullName>
    </submittedName>
</protein>
<name>A0A8S4FMU2_PLUXY</name>
<reference evidence="2" key="1">
    <citation type="submission" date="2020-11" db="EMBL/GenBank/DDBJ databases">
        <authorList>
            <person name="Whiteford S."/>
        </authorList>
    </citation>
    <scope>NUCLEOTIDE SEQUENCE</scope>
</reference>
<evidence type="ECO:0000256" key="1">
    <source>
        <dbReference type="SAM" id="MobiDB-lite"/>
    </source>
</evidence>
<proteinExistence type="predicted"/>
<feature type="region of interest" description="Disordered" evidence="1">
    <location>
        <begin position="1"/>
        <end position="25"/>
    </location>
</feature>
<dbReference type="EMBL" id="CAJHNJ030000039">
    <property type="protein sequence ID" value="CAG9129807.1"/>
    <property type="molecule type" value="Genomic_DNA"/>
</dbReference>
<evidence type="ECO:0000313" key="2">
    <source>
        <dbReference type="EMBL" id="CAG9129807.1"/>
    </source>
</evidence>
<keyword evidence="3" id="KW-1185">Reference proteome</keyword>
<sequence>MSLTSLSSLSDAEEDNNNPNRVRRIPDREDIFSKYDGEEFRVRYRVSKEVAIQISDMLDLEPLTHRNKAVDGITQLLICLRFFATGAFQQVMGDIVNVHKSTVCRVVQRVSKKFAICNARQGRVEESGRRIL</sequence>
<dbReference type="Proteomes" id="UP000653454">
    <property type="component" value="Unassembled WGS sequence"/>
</dbReference>
<dbReference type="AlphaFoldDB" id="A0A8S4FMU2"/>
<evidence type="ECO:0000313" key="3">
    <source>
        <dbReference type="Proteomes" id="UP000653454"/>
    </source>
</evidence>
<accession>A0A8S4FMU2</accession>
<comment type="caution">
    <text evidence="2">The sequence shown here is derived from an EMBL/GenBank/DDBJ whole genome shotgun (WGS) entry which is preliminary data.</text>
</comment>